<organism evidence="3 4">
    <name type="scientific">Thermococcus profundus</name>
    <dbReference type="NCBI Taxonomy" id="49899"/>
    <lineage>
        <taxon>Archaea</taxon>
        <taxon>Methanobacteriati</taxon>
        <taxon>Methanobacteriota</taxon>
        <taxon>Thermococci</taxon>
        <taxon>Thermococcales</taxon>
        <taxon>Thermococcaceae</taxon>
        <taxon>Thermococcus</taxon>
    </lineage>
</organism>
<dbReference type="AlphaFoldDB" id="A0A2Z2MCJ1"/>
<evidence type="ECO:0000313" key="4">
    <source>
        <dbReference type="Proteomes" id="UP000250179"/>
    </source>
</evidence>
<dbReference type="PANTHER" id="PTHR34295:SF1">
    <property type="entry name" value="BIOTIN TRANSPORTER BIOY"/>
    <property type="match status" value="1"/>
</dbReference>
<feature type="transmembrane region" description="Helical" evidence="2">
    <location>
        <begin position="109"/>
        <end position="129"/>
    </location>
</feature>
<feature type="transmembrane region" description="Helical" evidence="2">
    <location>
        <begin position="20"/>
        <end position="45"/>
    </location>
</feature>
<dbReference type="PIRSF" id="PIRSF016661">
    <property type="entry name" value="BioY"/>
    <property type="match status" value="1"/>
</dbReference>
<name>A0A2Z2MCJ1_THEPR</name>
<reference evidence="3 4" key="1">
    <citation type="submission" date="2016-03" db="EMBL/GenBank/DDBJ databases">
        <title>Complete genome sequence of Thermococcus profundus strain DT5432.</title>
        <authorList>
            <person name="Oger P.M."/>
        </authorList>
    </citation>
    <scope>NUCLEOTIDE SEQUENCE [LARGE SCALE GENOMIC DNA]</scope>
    <source>
        <strain evidence="3 4">DT 5432</strain>
    </source>
</reference>
<dbReference type="GO" id="GO:0015225">
    <property type="term" value="F:biotin transmembrane transporter activity"/>
    <property type="evidence" value="ECO:0007669"/>
    <property type="project" value="UniProtKB-UniRule"/>
</dbReference>
<keyword evidence="2" id="KW-1133">Transmembrane helix</keyword>
<feature type="transmembrane region" description="Helical" evidence="2">
    <location>
        <begin position="141"/>
        <end position="161"/>
    </location>
</feature>
<dbReference type="KEGG" id="tprf:A3L09_03665"/>
<dbReference type="PANTHER" id="PTHR34295">
    <property type="entry name" value="BIOTIN TRANSPORTER BIOY"/>
    <property type="match status" value="1"/>
</dbReference>
<dbReference type="Gene3D" id="1.10.1760.20">
    <property type="match status" value="1"/>
</dbReference>
<keyword evidence="1" id="KW-0813">Transport</keyword>
<accession>A0A2Z2MCJ1</accession>
<dbReference type="Pfam" id="PF02632">
    <property type="entry name" value="BioY"/>
    <property type="match status" value="1"/>
</dbReference>
<comment type="similarity">
    <text evidence="1">Belongs to the BioY family.</text>
</comment>
<evidence type="ECO:0000313" key="3">
    <source>
        <dbReference type="EMBL" id="ASJ02412.1"/>
    </source>
</evidence>
<dbReference type="EMBL" id="CP014862">
    <property type="protein sequence ID" value="ASJ02412.1"/>
    <property type="molecule type" value="Genomic_DNA"/>
</dbReference>
<dbReference type="Proteomes" id="UP000250179">
    <property type="component" value="Chromosome"/>
</dbReference>
<feature type="transmembrane region" description="Helical" evidence="2">
    <location>
        <begin position="57"/>
        <end position="78"/>
    </location>
</feature>
<dbReference type="InterPro" id="IPR003784">
    <property type="entry name" value="BioY"/>
</dbReference>
<comment type="subcellular location">
    <subcellularLocation>
        <location evidence="1">Cell membrane</location>
        <topology evidence="1">Multi-pass membrane protein</topology>
    </subcellularLocation>
</comment>
<keyword evidence="1 2" id="KW-0472">Membrane</keyword>
<feature type="transmembrane region" description="Helical" evidence="2">
    <location>
        <begin position="84"/>
        <end position="102"/>
    </location>
</feature>
<keyword evidence="2" id="KW-0812">Transmembrane</keyword>
<keyword evidence="1" id="KW-1003">Cell membrane</keyword>
<dbReference type="GO" id="GO:0005886">
    <property type="term" value="C:plasma membrane"/>
    <property type="evidence" value="ECO:0007669"/>
    <property type="project" value="UniProtKB-SubCell"/>
</dbReference>
<gene>
    <name evidence="3" type="ORF">A3L09_03665</name>
</gene>
<dbReference type="OrthoDB" id="50443at2157"/>
<evidence type="ECO:0000256" key="1">
    <source>
        <dbReference type="PIRNR" id="PIRNR016661"/>
    </source>
</evidence>
<keyword evidence="4" id="KW-1185">Reference proteome</keyword>
<proteinExistence type="inferred from homology"/>
<evidence type="ECO:0000256" key="2">
    <source>
        <dbReference type="SAM" id="Phobius"/>
    </source>
</evidence>
<protein>
    <submittedName>
        <fullName evidence="3">Biotin transporter BioY</fullName>
    </submittedName>
</protein>
<sequence>MDVEDISYASVFGALTALGAWISVPLGEVPVTLQVLFVLLSGFLLGAKRGFLSQITYLLAGAVGLPVFAKFSGGPAVIYGPTGGYLMAFPIAAAVAGLAYESRGLLRHVALGLLALGVIYLLGWARLTLLLDSPERAFEVGVLPFVAVDVVKTLLAGFLALSVKRRGNLVGVPA</sequence>